<accession>A0A7Z0ENA0</accession>
<dbReference type="Pfam" id="PF03403">
    <property type="entry name" value="PAF-AH_p_II"/>
    <property type="match status" value="2"/>
</dbReference>
<feature type="transmembrane region" description="Helical" evidence="4">
    <location>
        <begin position="29"/>
        <end position="48"/>
    </location>
</feature>
<dbReference type="AlphaFoldDB" id="A0A7Z0ENA0"/>
<evidence type="ECO:0000256" key="4">
    <source>
        <dbReference type="SAM" id="Phobius"/>
    </source>
</evidence>
<gene>
    <name evidence="5" type="ORF">HNR10_002537</name>
</gene>
<evidence type="ECO:0000313" key="6">
    <source>
        <dbReference type="Proteomes" id="UP000572051"/>
    </source>
</evidence>
<sequence length="474" mass="48238">MTWPEAVLVGAAAVLAPVVLIPERHRARAALAAGAVALAAATATAAAVVGGPRWQWIPVAAGVALALAPVLWRTRRRGRAEGPRRGARALELTAAASALGLVAAGGLAMWALPTVHFPEPTGGYAVGTTTVQWEDRERDETWTSDPGDHRTVVAQLWYPAEPGTGTGSAPYLGRTAGEARVVTDGIATSFGLPVFLLSDAARARTHAAADAEPAHSTEPFPVVVFSPGLGGVRGQNTAWAQELASHGYVVAALDHPYDSAAVVLDDGTVLRGRLSVPDGPEEEDRLVTEWTSVRAGDMRLALTRLLDAGAEPGGPFAGRLDPDRAVAAGHSLGGAAAVHAAAGDHRFGAVIDIDGFPHGVDELTFPQPLLVLVAGAGTGNADNDARYAGAVRAALTAGGGPGCAVTVDGAAHLSFTDAPLYLPPVPSIIGSAGRTRPLTTTADASLAFLDAALRDPAADPNAALAPFGSTECSP</sequence>
<feature type="transmembrane region" description="Helical" evidence="4">
    <location>
        <begin position="6"/>
        <end position="22"/>
    </location>
</feature>
<keyword evidence="4" id="KW-1133">Transmembrane helix</keyword>
<evidence type="ECO:0000313" key="5">
    <source>
        <dbReference type="EMBL" id="NYJ34656.1"/>
    </source>
</evidence>
<dbReference type="InterPro" id="IPR029058">
    <property type="entry name" value="AB_hydrolase_fold"/>
</dbReference>
<keyword evidence="6" id="KW-1185">Reference proteome</keyword>
<feature type="transmembrane region" description="Helical" evidence="4">
    <location>
        <begin position="54"/>
        <end position="72"/>
    </location>
</feature>
<dbReference type="SUPFAM" id="SSF53474">
    <property type="entry name" value="alpha/beta-Hydrolases"/>
    <property type="match status" value="1"/>
</dbReference>
<dbReference type="EMBL" id="JACCFS010000001">
    <property type="protein sequence ID" value="NYJ34656.1"/>
    <property type="molecule type" value="Genomic_DNA"/>
</dbReference>
<dbReference type="RefSeq" id="WP_246406197.1">
    <property type="nucleotide sequence ID" value="NZ_JACCFS010000001.1"/>
</dbReference>
<evidence type="ECO:0000256" key="2">
    <source>
        <dbReference type="ARBA" id="ARBA00022963"/>
    </source>
</evidence>
<reference evidence="5 6" key="1">
    <citation type="submission" date="2020-07" db="EMBL/GenBank/DDBJ databases">
        <title>Sequencing the genomes of 1000 actinobacteria strains.</title>
        <authorList>
            <person name="Klenk H.-P."/>
        </authorList>
    </citation>
    <scope>NUCLEOTIDE SEQUENCE [LARGE SCALE GENOMIC DNA]</scope>
    <source>
        <strain evidence="5 6">DSM 44442</strain>
    </source>
</reference>
<dbReference type="GO" id="GO:0016042">
    <property type="term" value="P:lipid catabolic process"/>
    <property type="evidence" value="ECO:0007669"/>
    <property type="project" value="UniProtKB-KW"/>
</dbReference>
<keyword evidence="4" id="KW-0812">Transmembrane</keyword>
<feature type="transmembrane region" description="Helical" evidence="4">
    <location>
        <begin position="92"/>
        <end position="112"/>
    </location>
</feature>
<proteinExistence type="predicted"/>
<keyword evidence="4" id="KW-0472">Membrane</keyword>
<evidence type="ECO:0000256" key="1">
    <source>
        <dbReference type="ARBA" id="ARBA00022801"/>
    </source>
</evidence>
<dbReference type="Gene3D" id="3.40.50.1820">
    <property type="entry name" value="alpha/beta hydrolase"/>
    <property type="match status" value="1"/>
</dbReference>
<dbReference type="PANTHER" id="PTHR10272:SF0">
    <property type="entry name" value="PLATELET-ACTIVATING FACTOR ACETYLHYDROLASE"/>
    <property type="match status" value="1"/>
</dbReference>
<dbReference type="PANTHER" id="PTHR10272">
    <property type="entry name" value="PLATELET-ACTIVATING FACTOR ACETYLHYDROLASE"/>
    <property type="match status" value="1"/>
</dbReference>
<evidence type="ECO:0000256" key="3">
    <source>
        <dbReference type="ARBA" id="ARBA00023098"/>
    </source>
</evidence>
<comment type="caution">
    <text evidence="5">The sequence shown here is derived from an EMBL/GenBank/DDBJ whole genome shotgun (WGS) entry which is preliminary data.</text>
</comment>
<dbReference type="GO" id="GO:0003847">
    <property type="term" value="F:1-alkyl-2-acetylglycerophosphocholine esterase activity"/>
    <property type="evidence" value="ECO:0007669"/>
    <property type="project" value="TreeGrafter"/>
</dbReference>
<keyword evidence="2" id="KW-0442">Lipid degradation</keyword>
<dbReference type="Proteomes" id="UP000572051">
    <property type="component" value="Unassembled WGS sequence"/>
</dbReference>
<organism evidence="5 6">
    <name type="scientific">Nocardiopsis aegyptia</name>
    <dbReference type="NCBI Taxonomy" id="220378"/>
    <lineage>
        <taxon>Bacteria</taxon>
        <taxon>Bacillati</taxon>
        <taxon>Actinomycetota</taxon>
        <taxon>Actinomycetes</taxon>
        <taxon>Streptosporangiales</taxon>
        <taxon>Nocardiopsidaceae</taxon>
        <taxon>Nocardiopsis</taxon>
    </lineage>
</organism>
<name>A0A7Z0ENA0_9ACTN</name>
<keyword evidence="3" id="KW-0443">Lipid metabolism</keyword>
<keyword evidence="1 5" id="KW-0378">Hydrolase</keyword>
<protein>
    <submittedName>
        <fullName evidence="5">Putative dienelactone hydrolase</fullName>
    </submittedName>
</protein>